<dbReference type="Proteomes" id="UP000823928">
    <property type="component" value="Unassembled WGS sequence"/>
</dbReference>
<organism evidence="1 2">
    <name type="scientific">Candidatus Scatousia excrementigallinarum</name>
    <dbReference type="NCBI Taxonomy" id="2840935"/>
    <lineage>
        <taxon>Bacteria</taxon>
        <taxon>Candidatus Scatousia</taxon>
    </lineage>
</organism>
<evidence type="ECO:0000313" key="1">
    <source>
        <dbReference type="EMBL" id="HIS36629.1"/>
    </source>
</evidence>
<gene>
    <name evidence="1" type="ORF">IAC10_08380</name>
</gene>
<reference evidence="1" key="2">
    <citation type="journal article" date="2021" name="PeerJ">
        <title>Extensive microbial diversity within the chicken gut microbiome revealed by metagenomics and culture.</title>
        <authorList>
            <person name="Gilroy R."/>
            <person name="Ravi A."/>
            <person name="Getino M."/>
            <person name="Pursley I."/>
            <person name="Horton D.L."/>
            <person name="Alikhan N.F."/>
            <person name="Baker D."/>
            <person name="Gharbi K."/>
            <person name="Hall N."/>
            <person name="Watson M."/>
            <person name="Adriaenssens E.M."/>
            <person name="Foster-Nyarko E."/>
            <person name="Jarju S."/>
            <person name="Secka A."/>
            <person name="Antonio M."/>
            <person name="Oren A."/>
            <person name="Chaudhuri R.R."/>
            <person name="La Ragione R."/>
            <person name="Hildebrand F."/>
            <person name="Pallen M.J."/>
        </authorList>
    </citation>
    <scope>NUCLEOTIDE SEQUENCE</scope>
    <source>
        <strain evidence="1">6276</strain>
    </source>
</reference>
<accession>A0A9D1EZV6</accession>
<comment type="caution">
    <text evidence="1">The sequence shown here is derived from an EMBL/GenBank/DDBJ whole genome shotgun (WGS) entry which is preliminary data.</text>
</comment>
<evidence type="ECO:0000313" key="2">
    <source>
        <dbReference type="Proteomes" id="UP000823928"/>
    </source>
</evidence>
<protein>
    <submittedName>
        <fullName evidence="1">Uncharacterized protein</fullName>
    </submittedName>
</protein>
<sequence>MIETIKQIFYKNKSCGNFIKQSYLSGMFYFKENLKTFSKEFRILSIPLWKKKIKHGFEKYYLFGFVFFKSSSRKMLYKTVLKKIGKEYKHIFINFNCSGETYLFLSYINPPENSVFIATKKYHIDLCRMIHPDIECFYLPDVINLRSFDNVYKEEYNGKIFYNILPFEHFIELEKDLRKGKEIHYCEAICKTIGIKYTKEANRPVISEEVKQSALMKAKRIGLNLDNFVFLCPESQSNENPAKDYWINLTNEFYEQGYDIFINTLSLDPAYGLGKTCFLTFDEAYYIASLSKQIIGLRSGFIEVLTTIRNIRLTCLYTDFKDRGELKPIDAETVLKGFSLKKLPNVIENNISESICQNNNKESICCLKK</sequence>
<reference evidence="1" key="1">
    <citation type="submission" date="2020-10" db="EMBL/GenBank/DDBJ databases">
        <authorList>
            <person name="Gilroy R."/>
        </authorList>
    </citation>
    <scope>NUCLEOTIDE SEQUENCE</scope>
    <source>
        <strain evidence="1">6276</strain>
    </source>
</reference>
<name>A0A9D1EZV6_9BACT</name>
<dbReference type="EMBL" id="DVIU01000165">
    <property type="protein sequence ID" value="HIS36629.1"/>
    <property type="molecule type" value="Genomic_DNA"/>
</dbReference>
<dbReference type="AlphaFoldDB" id="A0A9D1EZV6"/>
<proteinExistence type="predicted"/>